<dbReference type="PANTHER" id="PTHR46986:SF1">
    <property type="entry name" value="ENDORIBONUCLEASE YBEY, CHLOROPLASTIC"/>
    <property type="match status" value="1"/>
</dbReference>
<comment type="subcellular location">
    <subcellularLocation>
        <location evidence="7">Cytoplasm</location>
    </subcellularLocation>
</comment>
<dbReference type="SUPFAM" id="SSF55486">
    <property type="entry name" value="Metalloproteases ('zincins'), catalytic domain"/>
    <property type="match status" value="1"/>
</dbReference>
<accession>U7DA43</accession>
<dbReference type="EMBL" id="ASJR01000004">
    <property type="protein sequence ID" value="ERP38877.1"/>
    <property type="molecule type" value="Genomic_DNA"/>
</dbReference>
<comment type="similarity">
    <text evidence="1 7">Belongs to the endoribonuclease YbeY family.</text>
</comment>
<keyword evidence="5 7" id="KW-0378">Hydrolase</keyword>
<dbReference type="GO" id="GO:0008270">
    <property type="term" value="F:zinc ion binding"/>
    <property type="evidence" value="ECO:0007669"/>
    <property type="project" value="UniProtKB-UniRule"/>
</dbReference>
<keyword evidence="7" id="KW-0698">rRNA processing</keyword>
<dbReference type="GO" id="GO:0005737">
    <property type="term" value="C:cytoplasm"/>
    <property type="evidence" value="ECO:0007669"/>
    <property type="project" value="UniProtKB-SubCell"/>
</dbReference>
<dbReference type="GO" id="GO:0004222">
    <property type="term" value="F:metalloendopeptidase activity"/>
    <property type="evidence" value="ECO:0007669"/>
    <property type="project" value="InterPro"/>
</dbReference>
<dbReference type="InterPro" id="IPR023091">
    <property type="entry name" value="MetalPrtase_cat_dom_sf_prd"/>
</dbReference>
<keyword evidence="3 7" id="KW-0479">Metal-binding</keyword>
<keyword evidence="7" id="KW-0963">Cytoplasm</keyword>
<evidence type="ECO:0000256" key="6">
    <source>
        <dbReference type="ARBA" id="ARBA00022833"/>
    </source>
</evidence>
<dbReference type="STRING" id="1313304.CALK_0655"/>
<dbReference type="Gene3D" id="3.40.390.30">
    <property type="entry name" value="Metalloproteases ('zincins'), catalytic domain"/>
    <property type="match status" value="1"/>
</dbReference>
<evidence type="ECO:0000313" key="9">
    <source>
        <dbReference type="Proteomes" id="UP000017148"/>
    </source>
</evidence>
<keyword evidence="4 7" id="KW-0255">Endonuclease</keyword>
<dbReference type="AlphaFoldDB" id="U7DA43"/>
<dbReference type="PATRIC" id="fig|1313304.3.peg.628"/>
<evidence type="ECO:0000256" key="7">
    <source>
        <dbReference type="HAMAP-Rule" id="MF_00009"/>
    </source>
</evidence>
<keyword evidence="7" id="KW-0690">Ribosome biogenesis</keyword>
<dbReference type="OrthoDB" id="9807740at2"/>
<dbReference type="GO" id="GO:0004521">
    <property type="term" value="F:RNA endonuclease activity"/>
    <property type="evidence" value="ECO:0007669"/>
    <property type="project" value="UniProtKB-UniRule"/>
</dbReference>
<dbReference type="Pfam" id="PF02130">
    <property type="entry name" value="YbeY"/>
    <property type="match status" value="1"/>
</dbReference>
<feature type="binding site" evidence="7">
    <location>
        <position position="120"/>
    </location>
    <ligand>
        <name>Zn(2+)</name>
        <dbReference type="ChEBI" id="CHEBI:29105"/>
        <note>catalytic</note>
    </ligand>
</feature>
<dbReference type="NCBIfam" id="TIGR00043">
    <property type="entry name" value="rRNA maturation RNase YbeY"/>
    <property type="match status" value="1"/>
</dbReference>
<dbReference type="Proteomes" id="UP000017148">
    <property type="component" value="Unassembled WGS sequence"/>
</dbReference>
<feature type="binding site" evidence="7">
    <location>
        <position position="126"/>
    </location>
    <ligand>
        <name>Zn(2+)</name>
        <dbReference type="ChEBI" id="CHEBI:29105"/>
        <note>catalytic</note>
    </ligand>
</feature>
<name>U7DA43_9BACT</name>
<organism evidence="8 9">
    <name type="scientific">Chitinivibrio alkaliphilus ACht1</name>
    <dbReference type="NCBI Taxonomy" id="1313304"/>
    <lineage>
        <taxon>Bacteria</taxon>
        <taxon>Pseudomonadati</taxon>
        <taxon>Fibrobacterota</taxon>
        <taxon>Chitinivibrionia</taxon>
        <taxon>Chitinivibrionales</taxon>
        <taxon>Chitinivibrionaceae</taxon>
        <taxon>Chitinivibrio</taxon>
    </lineage>
</organism>
<dbReference type="RefSeq" id="WP_022636176.1">
    <property type="nucleotide sequence ID" value="NZ_ASJR01000004.1"/>
</dbReference>
<dbReference type="PANTHER" id="PTHR46986">
    <property type="entry name" value="ENDORIBONUCLEASE YBEY, CHLOROPLASTIC"/>
    <property type="match status" value="1"/>
</dbReference>
<evidence type="ECO:0000256" key="3">
    <source>
        <dbReference type="ARBA" id="ARBA00022723"/>
    </source>
</evidence>
<dbReference type="InterPro" id="IPR002036">
    <property type="entry name" value="YbeY"/>
</dbReference>
<keyword evidence="2 7" id="KW-0540">Nuclease</keyword>
<evidence type="ECO:0000256" key="2">
    <source>
        <dbReference type="ARBA" id="ARBA00022722"/>
    </source>
</evidence>
<dbReference type="GO" id="GO:0006364">
    <property type="term" value="P:rRNA processing"/>
    <property type="evidence" value="ECO:0007669"/>
    <property type="project" value="UniProtKB-UniRule"/>
</dbReference>
<dbReference type="EC" id="3.1.-.-" evidence="7"/>
<sequence>MKNTVDNTPKPPLTIVSECGEVPVHSAPIVAIAEKVYSQENISNEQRVDLIFCSEETICRLNAFSRDKNKVTDVLSYPFNDPDFLGEIYLCTKRAQAQSRLYHITEEEEVARLFTHGLIHLLGYDHQNEADRTEMEAIEAKYFTCDPHKETL</sequence>
<evidence type="ECO:0000256" key="1">
    <source>
        <dbReference type="ARBA" id="ARBA00010875"/>
    </source>
</evidence>
<keyword evidence="6 7" id="KW-0862">Zinc</keyword>
<protein>
    <recommendedName>
        <fullName evidence="7">Endoribonuclease YbeY</fullName>
        <ecNumber evidence="7">3.1.-.-</ecNumber>
    </recommendedName>
</protein>
<gene>
    <name evidence="7" type="primary">ybeY</name>
    <name evidence="8" type="ORF">CALK_0655</name>
</gene>
<evidence type="ECO:0000256" key="4">
    <source>
        <dbReference type="ARBA" id="ARBA00022759"/>
    </source>
</evidence>
<feature type="binding site" evidence="7">
    <location>
        <position position="116"/>
    </location>
    <ligand>
        <name>Zn(2+)</name>
        <dbReference type="ChEBI" id="CHEBI:29105"/>
        <note>catalytic</note>
    </ligand>
</feature>
<evidence type="ECO:0000313" key="8">
    <source>
        <dbReference type="EMBL" id="ERP38877.1"/>
    </source>
</evidence>
<comment type="caution">
    <text evidence="8">The sequence shown here is derived from an EMBL/GenBank/DDBJ whole genome shotgun (WGS) entry which is preliminary data.</text>
</comment>
<dbReference type="HAMAP" id="MF_00009">
    <property type="entry name" value="Endoribonucl_YbeY"/>
    <property type="match status" value="1"/>
</dbReference>
<comment type="cofactor">
    <cofactor evidence="7">
        <name>Zn(2+)</name>
        <dbReference type="ChEBI" id="CHEBI:29105"/>
    </cofactor>
    <text evidence="7">Binds 1 zinc ion.</text>
</comment>
<keyword evidence="9" id="KW-1185">Reference proteome</keyword>
<comment type="function">
    <text evidence="7">Single strand-specific metallo-endoribonuclease involved in late-stage 70S ribosome quality control and in maturation of the 3' terminus of the 16S rRNA.</text>
</comment>
<proteinExistence type="inferred from homology"/>
<reference evidence="8 9" key="1">
    <citation type="journal article" date="2013" name="Environ. Microbiol.">
        <title>Genome analysis of Chitinivibrio alkaliphilus gen. nov., sp. nov., a novel extremely haloalkaliphilic anaerobic chitinolytic bacterium from the candidate phylum Termite Group 3.</title>
        <authorList>
            <person name="Sorokin D.Y."/>
            <person name="Gumerov V.M."/>
            <person name="Rakitin A.L."/>
            <person name="Beletsky A.V."/>
            <person name="Damste J.S."/>
            <person name="Muyzer G."/>
            <person name="Mardanov A.V."/>
            <person name="Ravin N.V."/>
        </authorList>
    </citation>
    <scope>NUCLEOTIDE SEQUENCE [LARGE SCALE GENOMIC DNA]</scope>
    <source>
        <strain evidence="8 9">ACht1</strain>
    </source>
</reference>
<dbReference type="eggNOG" id="COG0319">
    <property type="taxonomic scope" value="Bacteria"/>
</dbReference>
<evidence type="ECO:0000256" key="5">
    <source>
        <dbReference type="ARBA" id="ARBA00022801"/>
    </source>
</evidence>